<dbReference type="EMBL" id="LXQA010057943">
    <property type="protein sequence ID" value="MCI05225.1"/>
    <property type="molecule type" value="Genomic_DNA"/>
</dbReference>
<dbReference type="GO" id="GO:0016301">
    <property type="term" value="F:kinase activity"/>
    <property type="evidence" value="ECO:0007669"/>
    <property type="project" value="UniProtKB-KW"/>
</dbReference>
<dbReference type="PROSITE" id="PS50878">
    <property type="entry name" value="RT_POL"/>
    <property type="match status" value="1"/>
</dbReference>
<dbReference type="Pfam" id="PF00078">
    <property type="entry name" value="RVT_1"/>
    <property type="match status" value="1"/>
</dbReference>
<dbReference type="SUPFAM" id="SSF56672">
    <property type="entry name" value="DNA/RNA polymerases"/>
    <property type="match status" value="1"/>
</dbReference>
<sequence>EIKKAVWDCDSEKSPGPDGVSFGFLKDFWEDLKEDFLRFLTEFHKNGKLVKGINSTFIALIPKKDNPTKLNDFRPISLVGCAYKVLSKVLANRMKRIMPKLISDSQSAFVQGRQILDGVLIANEVIDEAKRLKREVLLLKVDFEKAYDSVDWDFLDFVMGKMRFPMKWRNWIRECISTSWISVLINGSPTNEFKMERGLRQGDPLSPFLFLLVAEGFNVLMSKAVEVGNFMGYKVGEEEELSVSHLQFADDTLIIGKRSWSNIFAMKAVLHLFELSSGLKVNFNKSELIGVNVQSSWLR</sequence>
<evidence type="ECO:0000313" key="3">
    <source>
        <dbReference type="Proteomes" id="UP000265520"/>
    </source>
</evidence>
<protein>
    <submittedName>
        <fullName evidence="2">Cysteine-rich receptor-like protein kinase</fullName>
    </submittedName>
</protein>
<feature type="non-terminal residue" evidence="2">
    <location>
        <position position="299"/>
    </location>
</feature>
<proteinExistence type="predicted"/>
<accession>A0A392P329</accession>
<dbReference type="InterPro" id="IPR000477">
    <property type="entry name" value="RT_dom"/>
</dbReference>
<dbReference type="CDD" id="cd01650">
    <property type="entry name" value="RT_nLTR_like"/>
    <property type="match status" value="1"/>
</dbReference>
<keyword evidence="2" id="KW-0675">Receptor</keyword>
<keyword evidence="3" id="KW-1185">Reference proteome</keyword>
<reference evidence="2 3" key="1">
    <citation type="journal article" date="2018" name="Front. Plant Sci.">
        <title>Red Clover (Trifolium pratense) and Zigzag Clover (T. medium) - A Picture of Genomic Similarities and Differences.</title>
        <authorList>
            <person name="Dluhosova J."/>
            <person name="Istvanek J."/>
            <person name="Nedelnik J."/>
            <person name="Repkova J."/>
        </authorList>
    </citation>
    <scope>NUCLEOTIDE SEQUENCE [LARGE SCALE GENOMIC DNA]</scope>
    <source>
        <strain evidence="3">cv. 10/8</strain>
        <tissue evidence="2">Leaf</tissue>
    </source>
</reference>
<name>A0A392P329_9FABA</name>
<keyword evidence="2" id="KW-0418">Kinase</keyword>
<comment type="caution">
    <text evidence="2">The sequence shown here is derived from an EMBL/GenBank/DDBJ whole genome shotgun (WGS) entry which is preliminary data.</text>
</comment>
<dbReference type="PANTHER" id="PTHR46890:SF48">
    <property type="entry name" value="RNA-DIRECTED DNA POLYMERASE"/>
    <property type="match status" value="1"/>
</dbReference>
<organism evidence="2 3">
    <name type="scientific">Trifolium medium</name>
    <dbReference type="NCBI Taxonomy" id="97028"/>
    <lineage>
        <taxon>Eukaryota</taxon>
        <taxon>Viridiplantae</taxon>
        <taxon>Streptophyta</taxon>
        <taxon>Embryophyta</taxon>
        <taxon>Tracheophyta</taxon>
        <taxon>Spermatophyta</taxon>
        <taxon>Magnoliopsida</taxon>
        <taxon>eudicotyledons</taxon>
        <taxon>Gunneridae</taxon>
        <taxon>Pentapetalae</taxon>
        <taxon>rosids</taxon>
        <taxon>fabids</taxon>
        <taxon>Fabales</taxon>
        <taxon>Fabaceae</taxon>
        <taxon>Papilionoideae</taxon>
        <taxon>50 kb inversion clade</taxon>
        <taxon>NPAAA clade</taxon>
        <taxon>Hologalegina</taxon>
        <taxon>IRL clade</taxon>
        <taxon>Trifolieae</taxon>
        <taxon>Trifolium</taxon>
    </lineage>
</organism>
<evidence type="ECO:0000259" key="1">
    <source>
        <dbReference type="PROSITE" id="PS50878"/>
    </source>
</evidence>
<dbReference type="PANTHER" id="PTHR46890">
    <property type="entry name" value="NON-LTR RETROLELEMENT REVERSE TRANSCRIPTASE-LIKE PROTEIN-RELATED"/>
    <property type="match status" value="1"/>
</dbReference>
<dbReference type="InterPro" id="IPR052343">
    <property type="entry name" value="Retrotransposon-Effector_Assoc"/>
</dbReference>
<feature type="domain" description="Reverse transcriptase" evidence="1">
    <location>
        <begin position="42"/>
        <end position="299"/>
    </location>
</feature>
<evidence type="ECO:0000313" key="2">
    <source>
        <dbReference type="EMBL" id="MCI05225.1"/>
    </source>
</evidence>
<dbReference type="AlphaFoldDB" id="A0A392P329"/>
<keyword evidence="2" id="KW-0808">Transferase</keyword>
<feature type="non-terminal residue" evidence="2">
    <location>
        <position position="1"/>
    </location>
</feature>
<dbReference type="Proteomes" id="UP000265520">
    <property type="component" value="Unassembled WGS sequence"/>
</dbReference>
<dbReference type="InterPro" id="IPR043502">
    <property type="entry name" value="DNA/RNA_pol_sf"/>
</dbReference>